<dbReference type="Proteomes" id="UP000694865">
    <property type="component" value="Unplaced"/>
</dbReference>
<evidence type="ECO:0000313" key="4">
    <source>
        <dbReference type="RefSeq" id="XP_006811902.1"/>
    </source>
</evidence>
<dbReference type="InterPro" id="IPR024599">
    <property type="entry name" value="RB_N"/>
</dbReference>
<dbReference type="Pfam" id="PF11934">
    <property type="entry name" value="DUF3452"/>
    <property type="match status" value="1"/>
</dbReference>
<feature type="region of interest" description="Disordered" evidence="1">
    <location>
        <begin position="1"/>
        <end position="29"/>
    </location>
</feature>
<dbReference type="InterPro" id="IPR028309">
    <property type="entry name" value="RB_fam"/>
</dbReference>
<gene>
    <name evidence="4" type="primary">LOC102810253</name>
</gene>
<sequence length="375" mass="42561">MATPTQSPTIRDSPQRPSALNRNGSQLTTTNMAAVNDPNAQEREFSSVTDKIDNIPDEVSNKAMEIWLNLIHTGRQEFQSDHQSWIVCSLYVAVMEHSIITFFKRLRTMKSEVSISEKVSSFLTSTERKYFVVAPLYNKFQQIYSQVFQDDQDEFAENRLSPSHSSSSSTSRMNTCWCLFVLAKSLMLENCNELVLPFQLLLCCIDHAVRVSPTFLLKPPFDTAQSNHYATSVVTENNSNSLRLLCEQFNCDHNDVLTVLREYWQKFLATLPMEKIYQGIDGLPECEFLKKQYNECYTSRGDFDEILFLESDTHLIPSTNPSCPSPPASSHRHASTVNATPIRAAMNTVQALQSILCHASDMPSPALIRYFNLPE</sequence>
<dbReference type="PANTHER" id="PTHR13742:SF36">
    <property type="entry name" value="RETINOBLASTOMA-ASSOCIATED PROTEIN"/>
    <property type="match status" value="1"/>
</dbReference>
<evidence type="ECO:0000259" key="2">
    <source>
        <dbReference type="SMART" id="SM01367"/>
    </source>
</evidence>
<keyword evidence="3" id="KW-1185">Reference proteome</keyword>
<dbReference type="RefSeq" id="XP_006811902.1">
    <property type="nucleotide sequence ID" value="XM_006811839.1"/>
</dbReference>
<evidence type="ECO:0000256" key="1">
    <source>
        <dbReference type="SAM" id="MobiDB-lite"/>
    </source>
</evidence>
<organism evidence="3 4">
    <name type="scientific">Saccoglossus kowalevskii</name>
    <name type="common">Acorn worm</name>
    <dbReference type="NCBI Taxonomy" id="10224"/>
    <lineage>
        <taxon>Eukaryota</taxon>
        <taxon>Metazoa</taxon>
        <taxon>Hemichordata</taxon>
        <taxon>Enteropneusta</taxon>
        <taxon>Harrimaniidae</taxon>
        <taxon>Saccoglossus</taxon>
    </lineage>
</organism>
<dbReference type="GeneID" id="102810253"/>
<dbReference type="PANTHER" id="PTHR13742">
    <property type="entry name" value="RETINOBLASTOMA-ASSOCIATED PROTEIN RB -RELATED"/>
    <property type="match status" value="1"/>
</dbReference>
<reference evidence="4" key="1">
    <citation type="submission" date="2025-08" db="UniProtKB">
        <authorList>
            <consortium name="RefSeq"/>
        </authorList>
    </citation>
    <scope>IDENTIFICATION</scope>
    <source>
        <tissue evidence="4">Testes</tissue>
    </source>
</reference>
<accession>A0ABM0LVW1</accession>
<feature type="domain" description="Retinoblastoma-associated protein N-terminal" evidence="2">
    <location>
        <begin position="74"/>
        <end position="211"/>
    </location>
</feature>
<protein>
    <submittedName>
        <fullName evidence="4">Retinoblastoma-associated protein-like</fullName>
    </submittedName>
</protein>
<proteinExistence type="predicted"/>
<evidence type="ECO:0000313" key="3">
    <source>
        <dbReference type="Proteomes" id="UP000694865"/>
    </source>
</evidence>
<dbReference type="SMART" id="SM01367">
    <property type="entry name" value="DUF3452"/>
    <property type="match status" value="1"/>
</dbReference>
<dbReference type="Gene3D" id="1.10.472.140">
    <property type="match status" value="1"/>
</dbReference>
<name>A0ABM0LVW1_SACKO</name>